<sequence>MRFIWATRGRDWGFTFLRDGGLTDPLPTYEAAFEGANPTLTAVRFEDPEGRTDRAGRVIEHDFVFFDAPKTPSAEDVWPLVADEFARKY</sequence>
<dbReference type="Proteomes" id="UP000577408">
    <property type="component" value="Unassembled WGS sequence"/>
</dbReference>
<comment type="caution">
    <text evidence="1">The sequence shown here is derived from an EMBL/GenBank/DDBJ whole genome shotgun (WGS) entry which is preliminary data.</text>
</comment>
<name>A0A7V8USP3_9CORY</name>
<proteinExistence type="predicted"/>
<dbReference type="RefSeq" id="WP_181191290.1">
    <property type="nucleotide sequence ID" value="NZ_JABFED010000001.1"/>
</dbReference>
<organism evidence="1 2">
    <name type="scientific">Corynebacterium wankanglinii</name>
    <dbReference type="NCBI Taxonomy" id="2735136"/>
    <lineage>
        <taxon>Bacteria</taxon>
        <taxon>Bacillati</taxon>
        <taxon>Actinomycetota</taxon>
        <taxon>Actinomycetes</taxon>
        <taxon>Mycobacteriales</taxon>
        <taxon>Corynebacteriaceae</taxon>
        <taxon>Corynebacterium</taxon>
    </lineage>
</organism>
<dbReference type="AlphaFoldDB" id="A0A7V8USP3"/>
<accession>A0A7V8USP3</accession>
<keyword evidence="2" id="KW-1185">Reference proteome</keyword>
<evidence type="ECO:0000313" key="1">
    <source>
        <dbReference type="EMBL" id="MBA1836569.1"/>
    </source>
</evidence>
<reference evidence="1 2" key="1">
    <citation type="submission" date="2020-05" db="EMBL/GenBank/DDBJ databases">
        <title>Descriptions of Corynebacterium xxxx sp. nov., Corynebacterium yyyy sp. nov. and Corynebacterium zzzz sp. nov.</title>
        <authorList>
            <person name="Zhang G."/>
        </authorList>
    </citation>
    <scope>NUCLEOTIDE SEQUENCE [LARGE SCALE GENOMIC DNA]</scope>
    <source>
        <strain evidence="2">zg-913</strain>
    </source>
</reference>
<evidence type="ECO:0000313" key="2">
    <source>
        <dbReference type="Proteomes" id="UP000577408"/>
    </source>
</evidence>
<protein>
    <submittedName>
        <fullName evidence="1">Uncharacterized protein</fullName>
    </submittedName>
</protein>
<dbReference type="EMBL" id="JABFED010000001">
    <property type="protein sequence ID" value="MBA1836569.1"/>
    <property type="molecule type" value="Genomic_DNA"/>
</dbReference>
<gene>
    <name evidence="1" type="ORF">HMA55_01350</name>
</gene>